<dbReference type="InterPro" id="IPR011379">
    <property type="entry name" value="MazG-related_GP37"/>
</dbReference>
<dbReference type="Pfam" id="PF03819">
    <property type="entry name" value="MazG"/>
    <property type="match status" value="1"/>
</dbReference>
<protein>
    <recommendedName>
        <fullName evidence="1">NTP pyrophosphohydrolase MazG-like domain-containing protein</fullName>
    </recommendedName>
</protein>
<organism evidence="2 3">
    <name type="scientific">Prevotella lacticifex</name>
    <dbReference type="NCBI Taxonomy" id="2854755"/>
    <lineage>
        <taxon>Bacteria</taxon>
        <taxon>Pseudomonadati</taxon>
        <taxon>Bacteroidota</taxon>
        <taxon>Bacteroidia</taxon>
        <taxon>Bacteroidales</taxon>
        <taxon>Prevotellaceae</taxon>
        <taxon>Prevotella</taxon>
    </lineage>
</organism>
<dbReference type="CDD" id="cd11541">
    <property type="entry name" value="NTP-PPase_u4"/>
    <property type="match status" value="1"/>
</dbReference>
<dbReference type="EMBL" id="BPUB01000003">
    <property type="protein sequence ID" value="GJG60302.1"/>
    <property type="molecule type" value="Genomic_DNA"/>
</dbReference>
<sequence>MPYKLFWTTKENETIKTMAKAGASLGEITKALERRTNVAVLIQARKLSALNTGVVPEGFKERQQNQTLPVTGVYVNFGRPYSPADDKLLLSMFHQSNSIEEMADKMGRSPNGLIQHVRALADNKVVNLAQLFNDIRPFLNMKRVERKPEPKSIEPEIEEEELSMTFDQYETEASSTRIYNEGIKVIYPTIGLAGETGEVADKVKKVIRDHCGNFDESNRKEIAKELGDVLWYLTSIANDLGYSLEDIAKMNIEKIKSRQRRDVIHGEGDNR</sequence>
<comment type="caution">
    <text evidence="2">The sequence shown here is derived from an EMBL/GenBank/DDBJ whole genome shotgun (WGS) entry which is preliminary data.</text>
</comment>
<evidence type="ECO:0000313" key="3">
    <source>
        <dbReference type="Proteomes" id="UP000825483"/>
    </source>
</evidence>
<evidence type="ECO:0000259" key="1">
    <source>
        <dbReference type="Pfam" id="PF03819"/>
    </source>
</evidence>
<dbReference type="RefSeq" id="WP_223926457.1">
    <property type="nucleotide sequence ID" value="NZ_BPTU01000001.1"/>
</dbReference>
<evidence type="ECO:0000313" key="2">
    <source>
        <dbReference type="EMBL" id="GJG60302.1"/>
    </source>
</evidence>
<dbReference type="SUPFAM" id="SSF101386">
    <property type="entry name" value="all-alpha NTP pyrophosphatases"/>
    <property type="match status" value="1"/>
</dbReference>
<dbReference type="AlphaFoldDB" id="A0A9R1CD54"/>
<reference evidence="2" key="1">
    <citation type="journal article" date="2022" name="Int. J. Syst. Evol. Microbiol.">
        <title>Prevotella lacticifex sp. nov., isolated from the rumen of cows.</title>
        <authorList>
            <person name="Shinkai T."/>
            <person name="Ikeyama N."/>
            <person name="Kumagai M."/>
            <person name="Ohmori H."/>
            <person name="Sakamoto M."/>
            <person name="Ohkuma M."/>
            <person name="Mitsumori M."/>
        </authorList>
    </citation>
    <scope>NUCLEOTIDE SEQUENCE</scope>
    <source>
        <strain evidence="2">R5076</strain>
    </source>
</reference>
<keyword evidence="3" id="KW-1185">Reference proteome</keyword>
<dbReference type="Proteomes" id="UP000825483">
    <property type="component" value="Unassembled WGS sequence"/>
</dbReference>
<accession>A0A9R1CD54</accession>
<feature type="domain" description="NTP pyrophosphohydrolase MazG-like" evidence="1">
    <location>
        <begin position="192"/>
        <end position="259"/>
    </location>
</feature>
<dbReference type="GeneID" id="72467734"/>
<dbReference type="Gene3D" id="1.10.287.1080">
    <property type="entry name" value="MazG-like"/>
    <property type="match status" value="1"/>
</dbReference>
<dbReference type="InterPro" id="IPR004518">
    <property type="entry name" value="MazG-like_dom"/>
</dbReference>
<gene>
    <name evidence="2" type="ORF">PRLR5076_31530</name>
</gene>
<proteinExistence type="predicted"/>
<name>A0A9R1CD54_9BACT</name>